<name>A0A4Q2RX43_9ACTN</name>
<comment type="caution">
    <text evidence="4">The sequence shown here is derived from an EMBL/GenBank/DDBJ whole genome shotgun (WGS) entry which is preliminary data.</text>
</comment>
<dbReference type="GO" id="GO:0005509">
    <property type="term" value="F:calcium ion binding"/>
    <property type="evidence" value="ECO:0007669"/>
    <property type="project" value="InterPro"/>
</dbReference>
<gene>
    <name evidence="4" type="ORF">EUA06_05820</name>
</gene>
<dbReference type="InterPro" id="IPR028974">
    <property type="entry name" value="TSP_type-3_rpt"/>
</dbReference>
<dbReference type="GO" id="GO:0007155">
    <property type="term" value="P:cell adhesion"/>
    <property type="evidence" value="ECO:0007669"/>
    <property type="project" value="InterPro"/>
</dbReference>
<dbReference type="Pfam" id="PF02412">
    <property type="entry name" value="TSP_3"/>
    <property type="match status" value="1"/>
</dbReference>
<evidence type="ECO:0000256" key="2">
    <source>
        <dbReference type="ARBA" id="ARBA00022837"/>
    </source>
</evidence>
<feature type="compositionally biased region" description="Basic and acidic residues" evidence="3">
    <location>
        <begin position="188"/>
        <end position="197"/>
    </location>
</feature>
<keyword evidence="1" id="KW-0732">Signal</keyword>
<dbReference type="RefSeq" id="WP_129474074.1">
    <property type="nucleotide sequence ID" value="NZ_SDWS01000002.1"/>
</dbReference>
<dbReference type="Proteomes" id="UP000291838">
    <property type="component" value="Unassembled WGS sequence"/>
</dbReference>
<evidence type="ECO:0000313" key="4">
    <source>
        <dbReference type="EMBL" id="RYB92469.1"/>
    </source>
</evidence>
<dbReference type="AlphaFoldDB" id="A0A4Q2RX43"/>
<keyword evidence="2" id="KW-0106">Calcium</keyword>
<evidence type="ECO:0000256" key="1">
    <source>
        <dbReference type="ARBA" id="ARBA00022729"/>
    </source>
</evidence>
<reference evidence="4 5" key="1">
    <citation type="submission" date="2019-01" db="EMBL/GenBank/DDBJ databases">
        <title>Novel species of Nocardioides.</title>
        <authorList>
            <person name="Liu Q."/>
            <person name="Xin Y.-H."/>
        </authorList>
    </citation>
    <scope>NUCLEOTIDE SEQUENCE [LARGE SCALE GENOMIC DNA]</scope>
    <source>
        <strain evidence="4 5">HLT3-15</strain>
    </source>
</reference>
<accession>A0A4Q2RX43</accession>
<evidence type="ECO:0000256" key="3">
    <source>
        <dbReference type="SAM" id="MobiDB-lite"/>
    </source>
</evidence>
<dbReference type="PANTHER" id="PTHR10199">
    <property type="entry name" value="THROMBOSPONDIN"/>
    <property type="match status" value="1"/>
</dbReference>
<dbReference type="EMBL" id="SDWS01000002">
    <property type="protein sequence ID" value="RYB92469.1"/>
    <property type="molecule type" value="Genomic_DNA"/>
</dbReference>
<dbReference type="OrthoDB" id="3779646at2"/>
<feature type="region of interest" description="Disordered" evidence="3">
    <location>
        <begin position="171"/>
        <end position="260"/>
    </location>
</feature>
<dbReference type="SUPFAM" id="SSF103647">
    <property type="entry name" value="TSP type-3 repeat"/>
    <property type="match status" value="1"/>
</dbReference>
<keyword evidence="5" id="KW-1185">Reference proteome</keyword>
<organism evidence="4 5">
    <name type="scientific">Nocardioides glacieisoli</name>
    <dbReference type="NCBI Taxonomy" id="1168730"/>
    <lineage>
        <taxon>Bacteria</taxon>
        <taxon>Bacillati</taxon>
        <taxon>Actinomycetota</taxon>
        <taxon>Actinomycetes</taxon>
        <taxon>Propionibacteriales</taxon>
        <taxon>Nocardioidaceae</taxon>
        <taxon>Nocardioides</taxon>
    </lineage>
</organism>
<evidence type="ECO:0008006" key="6">
    <source>
        <dbReference type="Google" id="ProtNLM"/>
    </source>
</evidence>
<evidence type="ECO:0000313" key="5">
    <source>
        <dbReference type="Proteomes" id="UP000291838"/>
    </source>
</evidence>
<protein>
    <recommendedName>
        <fullName evidence="6">Thrombospondin</fullName>
    </recommendedName>
</protein>
<proteinExistence type="predicted"/>
<sequence length="364" mass="39464">MGDTRGMRALVAMVLLMTTGFVTLASGPAAVAAGGLPDRCVESRSGTTVRFDSNVPATDLDVRIWVGYQEIRSDIYLVSGPEYQYGPRWLLTDQFNRLGQPGGVTFDNQAPYGYYDSPPSSGEVRVRPKQELPEYWSGDYTFSIESGMPMPSDITVTVTWADCDEDRDFHGDKTRDNCVGLHNPEQFDLDRDGKGDPCDPDDDNDNVADVSDNCPTTANDQTDWDGDRIGNACDTTPGIAPPPPATTPVPPGTTTPPGTVPPPPGCTASCAYASTIGLRHQKARHRLTGKVESVAFGCRAGVEVTIWRKKSGEGRKLVVVTTRSTAKFRTRAPRRAGRYYATVGSPAQPLCGNATSRVVRIRKR</sequence>
<dbReference type="Gene3D" id="4.10.1080.10">
    <property type="entry name" value="TSP type-3 repeat"/>
    <property type="match status" value="1"/>
</dbReference>
<dbReference type="InterPro" id="IPR003367">
    <property type="entry name" value="Thrombospondin_3-like_rpt"/>
</dbReference>
<feature type="compositionally biased region" description="Pro residues" evidence="3">
    <location>
        <begin position="239"/>
        <end position="260"/>
    </location>
</feature>